<dbReference type="EMBL" id="RXGB01004839">
    <property type="protein sequence ID" value="TMW88874.1"/>
    <property type="molecule type" value="Genomic_DNA"/>
</dbReference>
<proteinExistence type="predicted"/>
<sequence length="150" mass="16723">MGSNMLIMSHGYQMPDPLSTDIEVYGMQGIPSDVLAAHYGEEVPRHHLSWYSQYPAVLVPPPALMVLPQPLFLVQNMRPPMPAAAPPTLVSPPGLSRPHLFLECAISALQLKQRAYLTQTWASMLLRPLVIRLQVFKSRIVMSLSILLKV</sequence>
<dbReference type="AlphaFoldDB" id="A0A6N2B4Q9"/>
<name>A0A6N2B4Q9_SOLCI</name>
<accession>A0A6N2B4Q9</accession>
<reference evidence="1" key="1">
    <citation type="submission" date="2019-05" db="EMBL/GenBank/DDBJ databases">
        <title>The de novo reference genome and transcriptome assemblies of the wild tomato species Solanum chilense.</title>
        <authorList>
            <person name="Stam R."/>
            <person name="Nosenko T."/>
            <person name="Hoerger A.C."/>
            <person name="Stephan W."/>
            <person name="Seidel M.A."/>
            <person name="Kuhn J.M.M."/>
            <person name="Haberer G."/>
            <person name="Tellier A."/>
        </authorList>
    </citation>
    <scope>NUCLEOTIDE SEQUENCE</scope>
    <source>
        <tissue evidence="1">Mature leaves</tissue>
    </source>
</reference>
<evidence type="ECO:0000313" key="1">
    <source>
        <dbReference type="EMBL" id="TMW88874.1"/>
    </source>
</evidence>
<comment type="caution">
    <text evidence="1">The sequence shown here is derived from an EMBL/GenBank/DDBJ whole genome shotgun (WGS) entry which is preliminary data.</text>
</comment>
<gene>
    <name evidence="1" type="ORF">EJD97_017962</name>
</gene>
<protein>
    <submittedName>
        <fullName evidence="1">Uncharacterized protein</fullName>
    </submittedName>
</protein>
<organism evidence="1">
    <name type="scientific">Solanum chilense</name>
    <name type="common">Tomato</name>
    <name type="synonym">Lycopersicon chilense</name>
    <dbReference type="NCBI Taxonomy" id="4083"/>
    <lineage>
        <taxon>Eukaryota</taxon>
        <taxon>Viridiplantae</taxon>
        <taxon>Streptophyta</taxon>
        <taxon>Embryophyta</taxon>
        <taxon>Tracheophyta</taxon>
        <taxon>Spermatophyta</taxon>
        <taxon>Magnoliopsida</taxon>
        <taxon>eudicotyledons</taxon>
        <taxon>Gunneridae</taxon>
        <taxon>Pentapetalae</taxon>
        <taxon>asterids</taxon>
        <taxon>lamiids</taxon>
        <taxon>Solanales</taxon>
        <taxon>Solanaceae</taxon>
        <taxon>Solanoideae</taxon>
        <taxon>Solaneae</taxon>
        <taxon>Solanum</taxon>
        <taxon>Solanum subgen. Lycopersicon</taxon>
    </lineage>
</organism>